<dbReference type="Proteomes" id="UP000199095">
    <property type="component" value="Unassembled WGS sequence"/>
</dbReference>
<protein>
    <submittedName>
        <fullName evidence="4">Predicted homoserine dehydrogenase, contains C-terminal SAF domain</fullName>
    </submittedName>
</protein>
<name>A0A1H9ZEA5_9BACI</name>
<feature type="domain" description="SAF" evidence="3">
    <location>
        <begin position="332"/>
        <end position="398"/>
    </location>
</feature>
<dbReference type="Pfam" id="PF01113">
    <property type="entry name" value="DapB_N"/>
    <property type="match status" value="1"/>
</dbReference>
<dbReference type="Pfam" id="PF21135">
    <property type="entry name" value="DRL_cat"/>
    <property type="match status" value="1"/>
</dbReference>
<organism evidence="4 5">
    <name type="scientific">Salinibacillus kushneri</name>
    <dbReference type="NCBI Taxonomy" id="237682"/>
    <lineage>
        <taxon>Bacteria</taxon>
        <taxon>Bacillati</taxon>
        <taxon>Bacillota</taxon>
        <taxon>Bacilli</taxon>
        <taxon>Bacillales</taxon>
        <taxon>Bacillaceae</taxon>
        <taxon>Salinibacillus</taxon>
    </lineage>
</organism>
<dbReference type="GO" id="GO:0009089">
    <property type="term" value="P:lysine biosynthetic process via diaminopimelate"/>
    <property type="evidence" value="ECO:0007669"/>
    <property type="project" value="InterPro"/>
</dbReference>
<dbReference type="PANTHER" id="PTHR37850">
    <property type="entry name" value="STRU PROTEIN"/>
    <property type="match status" value="1"/>
</dbReference>
<keyword evidence="5" id="KW-1185">Reference proteome</keyword>
<dbReference type="Pfam" id="PF08666">
    <property type="entry name" value="SAF"/>
    <property type="match status" value="1"/>
</dbReference>
<dbReference type="InterPro" id="IPR036291">
    <property type="entry name" value="NAD(P)-bd_dom_sf"/>
</dbReference>
<keyword evidence="2" id="KW-0560">Oxidoreductase</keyword>
<evidence type="ECO:0000256" key="2">
    <source>
        <dbReference type="ARBA" id="ARBA00023002"/>
    </source>
</evidence>
<evidence type="ECO:0000256" key="1">
    <source>
        <dbReference type="ARBA" id="ARBA00022857"/>
    </source>
</evidence>
<keyword evidence="1" id="KW-0521">NADP</keyword>
<dbReference type="OrthoDB" id="9777844at2"/>
<evidence type="ECO:0000259" key="3">
    <source>
        <dbReference type="SMART" id="SM00858"/>
    </source>
</evidence>
<gene>
    <name evidence="4" type="ORF">SAMN05421676_101474</name>
</gene>
<dbReference type="EMBL" id="FOHJ01000001">
    <property type="protein sequence ID" value="SES79634.1"/>
    <property type="molecule type" value="Genomic_DNA"/>
</dbReference>
<dbReference type="InterPro" id="IPR048423">
    <property type="entry name" value="DRL_cat"/>
</dbReference>
<dbReference type="SMART" id="SM00858">
    <property type="entry name" value="SAF"/>
    <property type="match status" value="1"/>
</dbReference>
<proteinExistence type="predicted"/>
<dbReference type="Gene3D" id="3.40.50.720">
    <property type="entry name" value="NAD(P)-binding Rossmann-like Domain"/>
    <property type="match status" value="1"/>
</dbReference>
<accession>A0A1H9ZEA5</accession>
<evidence type="ECO:0000313" key="4">
    <source>
        <dbReference type="EMBL" id="SES79634.1"/>
    </source>
</evidence>
<dbReference type="RefSeq" id="WP_093131650.1">
    <property type="nucleotide sequence ID" value="NZ_FOHJ01000001.1"/>
</dbReference>
<sequence>MSIYQQLLERDKEQQPIKVGIIGAGQMGFGLISQISRIPGMVVGGICDVNEENANRAKNFYLSQEKRKINTVISSDYREVIQSPNVEVVVDATGVPEVGANISLEALRSQKHLVLLNVEVDITIGSAMNQLFRSAGLVYSGSAGDEPAAIVELYEFAKTMGLEVVVAGKGKNNPLKPTANPDTCADEANQKNMSAHMLAAFQDGTKTMAEMNLLSNAIGLVPDKVGMHGVEANLDNVADILNTKENGGVLNKTGVVDYVNGLAPGVFVIVKSELEPVDEELRYLLKVDENHGPHYTLYRPYHLASLETPITIAKAVLQHDTSIHPLGAPISETVTVAKRDIKAGEQVDGIGGYSVRGVLETHEEMNVNGHIPIGLISGNVVAKKDVKEGQFLTEDDVELDPTTTVWKLRSLQNQLFPDNKNKELSLSK</sequence>
<reference evidence="5" key="1">
    <citation type="submission" date="2016-10" db="EMBL/GenBank/DDBJ databases">
        <authorList>
            <person name="Varghese N."/>
            <person name="Submissions S."/>
        </authorList>
    </citation>
    <scope>NUCLEOTIDE SEQUENCE [LARGE SCALE GENOMIC DNA]</scope>
    <source>
        <strain evidence="5">CGMCC 1.3566</strain>
    </source>
</reference>
<dbReference type="AlphaFoldDB" id="A0A1H9ZEA5"/>
<dbReference type="InterPro" id="IPR000846">
    <property type="entry name" value="DapB_N"/>
</dbReference>
<dbReference type="SUPFAM" id="SSF51735">
    <property type="entry name" value="NAD(P)-binding Rossmann-fold domains"/>
    <property type="match status" value="1"/>
</dbReference>
<dbReference type="CDD" id="cd11616">
    <property type="entry name" value="SAF_DH_OX_like"/>
    <property type="match status" value="1"/>
</dbReference>
<evidence type="ECO:0000313" key="5">
    <source>
        <dbReference type="Proteomes" id="UP000199095"/>
    </source>
</evidence>
<dbReference type="GO" id="GO:0008839">
    <property type="term" value="F:4-hydroxy-tetrahydrodipicolinate reductase"/>
    <property type="evidence" value="ECO:0007669"/>
    <property type="project" value="InterPro"/>
</dbReference>
<dbReference type="InterPro" id="IPR013974">
    <property type="entry name" value="SAF"/>
</dbReference>
<dbReference type="PANTHER" id="PTHR37850:SF2">
    <property type="entry name" value="SAF DOMAIN PROTEIN"/>
    <property type="match status" value="1"/>
</dbReference>
<dbReference type="STRING" id="237682.SAMN05421676_101474"/>